<dbReference type="PANTHER" id="PTHR46910:SF37">
    <property type="entry name" value="ZN(II)2CYS6 TRANSCRIPTION FACTOR (EUROFUNG)"/>
    <property type="match status" value="1"/>
</dbReference>
<evidence type="ECO:0000313" key="10">
    <source>
        <dbReference type="EMBL" id="KAI5957789.1"/>
    </source>
</evidence>
<evidence type="ECO:0000256" key="8">
    <source>
        <dbReference type="SAM" id="MobiDB-lite"/>
    </source>
</evidence>
<feature type="region of interest" description="Disordered" evidence="8">
    <location>
        <begin position="878"/>
        <end position="986"/>
    </location>
</feature>
<feature type="compositionally biased region" description="Basic and acidic residues" evidence="8">
    <location>
        <begin position="933"/>
        <end position="955"/>
    </location>
</feature>
<evidence type="ECO:0000259" key="9">
    <source>
        <dbReference type="PROSITE" id="PS50048"/>
    </source>
</evidence>
<dbReference type="InterPro" id="IPR001138">
    <property type="entry name" value="Zn2Cys6_DnaBD"/>
</dbReference>
<feature type="compositionally biased region" description="Basic and acidic residues" evidence="8">
    <location>
        <begin position="967"/>
        <end position="978"/>
    </location>
</feature>
<feature type="compositionally biased region" description="Basic and acidic residues" evidence="8">
    <location>
        <begin position="223"/>
        <end position="244"/>
    </location>
</feature>
<gene>
    <name evidence="10" type="ORF">KGF57_003056</name>
</gene>
<feature type="compositionally biased region" description="Polar residues" evidence="8">
    <location>
        <begin position="22"/>
        <end position="40"/>
    </location>
</feature>
<reference evidence="10 11" key="1">
    <citation type="journal article" date="2022" name="DNA Res.">
        <title>Genome analysis of five recently described species of the CUG-Ser clade uncovers Candida theae as a new hybrid lineage with pathogenic potential in the Candida parapsilosis species complex.</title>
        <authorList>
            <person name="Mixao V."/>
            <person name="Del Olmo V."/>
            <person name="Hegedusova E."/>
            <person name="Saus E."/>
            <person name="Pryszcz L."/>
            <person name="Cillingova A."/>
            <person name="Nosek J."/>
            <person name="Gabaldon T."/>
        </authorList>
    </citation>
    <scope>NUCLEOTIDE SEQUENCE [LARGE SCALE GENOMIC DNA]</scope>
    <source>
        <strain evidence="10 11">CBS 12239</strain>
    </source>
</reference>
<feature type="compositionally biased region" description="Polar residues" evidence="8">
    <location>
        <begin position="67"/>
        <end position="89"/>
    </location>
</feature>
<dbReference type="SMART" id="SM00066">
    <property type="entry name" value="GAL4"/>
    <property type="match status" value="1"/>
</dbReference>
<evidence type="ECO:0000256" key="7">
    <source>
        <dbReference type="SAM" id="Coils"/>
    </source>
</evidence>
<feature type="domain" description="Zn(2)-C6 fungal-type" evidence="9">
    <location>
        <begin position="104"/>
        <end position="134"/>
    </location>
</feature>
<dbReference type="InterPro" id="IPR036864">
    <property type="entry name" value="Zn2-C6_fun-type_DNA-bd_sf"/>
</dbReference>
<feature type="region of interest" description="Disordered" evidence="8">
    <location>
        <begin position="1133"/>
        <end position="1166"/>
    </location>
</feature>
<feature type="compositionally biased region" description="Low complexity" evidence="8">
    <location>
        <begin position="10"/>
        <end position="21"/>
    </location>
</feature>
<keyword evidence="6" id="KW-0539">Nucleus</keyword>
<evidence type="ECO:0000256" key="6">
    <source>
        <dbReference type="ARBA" id="ARBA00023242"/>
    </source>
</evidence>
<keyword evidence="2" id="KW-0479">Metal-binding</keyword>
<keyword evidence="5" id="KW-0804">Transcription</keyword>
<dbReference type="InterPro" id="IPR050987">
    <property type="entry name" value="AtrR-like"/>
</dbReference>
<evidence type="ECO:0000256" key="3">
    <source>
        <dbReference type="ARBA" id="ARBA00023015"/>
    </source>
</evidence>
<feature type="compositionally biased region" description="Low complexity" evidence="8">
    <location>
        <begin position="888"/>
        <end position="932"/>
    </location>
</feature>
<dbReference type="GO" id="GO:0008270">
    <property type="term" value="F:zinc ion binding"/>
    <property type="evidence" value="ECO:0007669"/>
    <property type="project" value="InterPro"/>
</dbReference>
<dbReference type="PROSITE" id="PS00463">
    <property type="entry name" value="ZN2_CY6_FUNGAL_1"/>
    <property type="match status" value="1"/>
</dbReference>
<feature type="compositionally biased region" description="Low complexity" evidence="8">
    <location>
        <begin position="53"/>
        <end position="66"/>
    </location>
</feature>
<evidence type="ECO:0000313" key="11">
    <source>
        <dbReference type="Proteomes" id="UP001204833"/>
    </source>
</evidence>
<dbReference type="GO" id="GO:0000981">
    <property type="term" value="F:DNA-binding transcription factor activity, RNA polymerase II-specific"/>
    <property type="evidence" value="ECO:0007669"/>
    <property type="project" value="InterPro"/>
</dbReference>
<keyword evidence="11" id="KW-1185">Reference proteome</keyword>
<dbReference type="Pfam" id="PF04082">
    <property type="entry name" value="Fungal_trans"/>
    <property type="match status" value="1"/>
</dbReference>
<accession>A0AAD5FYA0</accession>
<feature type="region of interest" description="Disordered" evidence="8">
    <location>
        <begin position="1"/>
        <end position="102"/>
    </location>
</feature>
<dbReference type="AlphaFoldDB" id="A0AAD5FYA0"/>
<comment type="subcellular location">
    <subcellularLocation>
        <location evidence="1">Nucleus</location>
    </subcellularLocation>
</comment>
<keyword evidence="4" id="KW-0238">DNA-binding</keyword>
<dbReference type="CDD" id="cd12148">
    <property type="entry name" value="fungal_TF_MHR"/>
    <property type="match status" value="1"/>
</dbReference>
<evidence type="ECO:0000256" key="5">
    <source>
        <dbReference type="ARBA" id="ARBA00023163"/>
    </source>
</evidence>
<dbReference type="Pfam" id="PF00172">
    <property type="entry name" value="Zn_clus"/>
    <property type="match status" value="1"/>
</dbReference>
<dbReference type="EMBL" id="JAIHNG010000120">
    <property type="protein sequence ID" value="KAI5957789.1"/>
    <property type="molecule type" value="Genomic_DNA"/>
</dbReference>
<dbReference type="InterPro" id="IPR007219">
    <property type="entry name" value="XnlR_reg_dom"/>
</dbReference>
<dbReference type="PANTHER" id="PTHR46910">
    <property type="entry name" value="TRANSCRIPTION FACTOR PDR1"/>
    <property type="match status" value="1"/>
</dbReference>
<keyword evidence="7" id="KW-0175">Coiled coil</keyword>
<name>A0AAD5FYA0_9ASCO</name>
<dbReference type="RefSeq" id="XP_051608492.1">
    <property type="nucleotide sequence ID" value="XM_051752435.1"/>
</dbReference>
<dbReference type="GO" id="GO:0006351">
    <property type="term" value="P:DNA-templated transcription"/>
    <property type="evidence" value="ECO:0007669"/>
    <property type="project" value="InterPro"/>
</dbReference>
<dbReference type="CDD" id="cd00067">
    <property type="entry name" value="GAL4"/>
    <property type="match status" value="1"/>
</dbReference>
<organism evidence="10 11">
    <name type="scientific">Candida theae</name>
    <dbReference type="NCBI Taxonomy" id="1198502"/>
    <lineage>
        <taxon>Eukaryota</taxon>
        <taxon>Fungi</taxon>
        <taxon>Dikarya</taxon>
        <taxon>Ascomycota</taxon>
        <taxon>Saccharomycotina</taxon>
        <taxon>Pichiomycetes</taxon>
        <taxon>Debaryomycetaceae</taxon>
        <taxon>Candida/Lodderomyces clade</taxon>
        <taxon>Candida</taxon>
    </lineage>
</organism>
<dbReference type="Proteomes" id="UP001204833">
    <property type="component" value="Unassembled WGS sequence"/>
</dbReference>
<dbReference type="SUPFAM" id="SSF57701">
    <property type="entry name" value="Zn2/Cys6 DNA-binding domain"/>
    <property type="match status" value="1"/>
</dbReference>
<feature type="coiled-coil region" evidence="7">
    <location>
        <begin position="175"/>
        <end position="202"/>
    </location>
</feature>
<dbReference type="PROSITE" id="PS50048">
    <property type="entry name" value="ZN2_CY6_FUNGAL_2"/>
    <property type="match status" value="1"/>
</dbReference>
<keyword evidence="3" id="KW-0805">Transcription regulation</keyword>
<dbReference type="Gene3D" id="4.10.240.10">
    <property type="entry name" value="Zn(2)-C6 fungal-type DNA-binding domain"/>
    <property type="match status" value="1"/>
</dbReference>
<dbReference type="GeneID" id="76151115"/>
<sequence length="1211" mass="137707">MPDPLPNFKSDSASQSLASQSNTTESSSRQLHQTPSSSVGESPLARPTLLRRSGLQSTQTSGSTITEDSNSVSLSPRQQPTPATHNQDTIIDGNRKKRPRVSKACVYCRKKKVKCDGNLPCSNCRENNDGDCVYPADQERKPKVSKVPKVPKTPKIPKIPRIVKAAKTDSPGSVKQSKAQAIDQLNLRMDRIEELLVGLTEEIRRGRTATYDDRHQSKSPVDNIDHRDRTNENFTRGEDGKDTMAHSSSPVTKNNKLGSHAITDIFSKSTLESLFQGLGPHNRTEVKDILHVGSIFNFYAHAFFDSICQPIKTVVRNRTDLIDNTFTDSTIPLELLNYLDDIYLVSYICESSHIRTLFDSYFKNNKKLYTKGLNSKSRSFTWSELMIMCLSIGLCISAVVDERNVDTLRKHSKHKSPIIESISDKELVELHTKCFFSAIFYYNRLVFACEGVETVQAMALFVIYLQSVISCVKSTYSPIALAVRYARDLGFNRIETYEGLSWHERHMRKRLWWFCQTYEVGSCYRYGRQIQERESGLRELIDGDKSTSIIVHSGIERLRALWNEAKISKDASNLYELSENKTLHRSAAYFLYQLTEIRLKSYEWIYSAASRNIKLSKLFTYIDEINKDMHALANMFQPPITICFHNDPRFFFKAKNKPSDRVLAFDSAHENILSMYMTYYLHLMTVNRTAIQNLEPTAENEPLIKRIGEYRHVSLESARTILHISKTLNLRTMPFSTFSWFLYAPFIAFCHLAGVHFAEPNTSEAETDLKLMIEISTQFFSYRTKVTPAHIQRNCIRQKLYDLVTRYMLRILINICNEEIKSKLFSRTKTLQKHLDLPQQFPEFYTTEGEIGINPSSSSRVFEMWFRSYNIVDIESELSGSGGTPAQSSNSSSSNNDNATNDSNRTSTSNSTSTSTSNSKNSKSGNSTSTESDTTRISKERSEKDSTKRKIDNILKHAISPSNSTKVRKEQEKTHVANDDPSGDRQLNFRIPQHASHSMPINRSHTPQSRIDERIYSSGYYPQTPSASHSHYNEGIHHPQQAHLMEGVTMASQPDGPNHMLDSLHRPMFRNRVQQHQLPDQMQQPFIHQQPHPSSTYMTTYAPRNSDASSITSHQYQYLTNAVPQLHQFEWGQNASEQQQSQQQQHNMAPALNPHDPHLVGMVPNMFASLNPGNDIGDHNQQSSMLTQLDDAFVNGSNMDEADGPPGSFEE</sequence>
<evidence type="ECO:0000256" key="4">
    <source>
        <dbReference type="ARBA" id="ARBA00023125"/>
    </source>
</evidence>
<comment type="caution">
    <text evidence="10">The sequence shown here is derived from an EMBL/GenBank/DDBJ whole genome shotgun (WGS) entry which is preliminary data.</text>
</comment>
<evidence type="ECO:0000256" key="2">
    <source>
        <dbReference type="ARBA" id="ARBA00022723"/>
    </source>
</evidence>
<evidence type="ECO:0000256" key="1">
    <source>
        <dbReference type="ARBA" id="ARBA00004123"/>
    </source>
</evidence>
<feature type="region of interest" description="Disordered" evidence="8">
    <location>
        <begin position="208"/>
        <end position="253"/>
    </location>
</feature>
<dbReference type="GO" id="GO:0003677">
    <property type="term" value="F:DNA binding"/>
    <property type="evidence" value="ECO:0007669"/>
    <property type="project" value="UniProtKB-KW"/>
</dbReference>
<dbReference type="GO" id="GO:0005634">
    <property type="term" value="C:nucleus"/>
    <property type="evidence" value="ECO:0007669"/>
    <property type="project" value="UniProtKB-SubCell"/>
</dbReference>
<proteinExistence type="predicted"/>
<protein>
    <recommendedName>
        <fullName evidence="9">Zn(2)-C6 fungal-type domain-containing protein</fullName>
    </recommendedName>
</protein>